<accession>A0AAE0XRP0</accession>
<organism evidence="3 4">
    <name type="scientific">Elysia crispata</name>
    <name type="common">lettuce slug</name>
    <dbReference type="NCBI Taxonomy" id="231223"/>
    <lineage>
        <taxon>Eukaryota</taxon>
        <taxon>Metazoa</taxon>
        <taxon>Spiralia</taxon>
        <taxon>Lophotrochozoa</taxon>
        <taxon>Mollusca</taxon>
        <taxon>Gastropoda</taxon>
        <taxon>Heterobranchia</taxon>
        <taxon>Euthyneura</taxon>
        <taxon>Panpulmonata</taxon>
        <taxon>Sacoglossa</taxon>
        <taxon>Placobranchoidea</taxon>
        <taxon>Plakobranchidae</taxon>
        <taxon>Elysia</taxon>
    </lineage>
</organism>
<evidence type="ECO:0000259" key="2">
    <source>
        <dbReference type="Pfam" id="PF01248"/>
    </source>
</evidence>
<dbReference type="Gene3D" id="3.30.1330.30">
    <property type="match status" value="1"/>
</dbReference>
<feature type="region of interest" description="Disordered" evidence="1">
    <location>
        <begin position="950"/>
        <end position="997"/>
    </location>
</feature>
<sequence>MSTAAVPDKKGIVSSLSADAAEFVPLAAPIPDGATVKGEVISGKGEAPSSVQIRDVPQFLTSCFPFVQLDGDLRTDIGNRFPLPMQYTGIPQTVPMPNPAPVRLPPWPNIRPGLIGSFPTQAAFGSLPYMDTIATAVSVSQERSQGEGLLPAPVGLPLPGLHNTPGLILAAQPGHISTPPWLLTSAPPPVPPPQHSVFLLSQQQHRSLTSVPSTTLTTVSASAGSISSIAASKCQTSEATTLASVKQRAISPVLISRSAQTYFPKQIHNLTLKEKPHPLYIRSHGKHKSDKQKASNDQEQDSDSGYNSPLQAKKLISCGTQVFTTVLSPRSDNNLAVEVRSTSSAKSAVAAVIEKGHGKTSATEDSVGDARKKAKKKKDQRPLSVRSPHALGSSSKLLSRSSSSISSAGTRPEEDDEKIDLHSWTDFPPMVPKSGGGVAGRPALSPSLGPSGHGEGQADRVALTIERTAHAPPWTIKYTVDSSNSSRSSSGEKEKCGGVVTSAGTMGTHPENIFVHPKNVRGVKHSKESTGSGKEVSKLIQGNNLGTLPPAAAVHKPNTTCVTATTLNTSPVASTVTTTISKTLNTSLVTTSQANKGVPYSQVIKMPVTQTGLSNPINSMTFSPVNAVHSPSLASAFPGPSLSGSNQPALSVPPPPLLLSAPCANQQTCAGGRPPLPMAFSGPPPPFTHPPPPPHTPLHSFPGIPIPHLYHLPPPPAPVLGQHHQAVRPAYPSQPVPGLHHQTPPRVPAPASLAGPMPVATSRSTPVSSKQEGTQSSLDPTGRQIRAGSILPSQDSVIQSNIGMKNTLTLHAQVPRPPHAAMASKKSTPAAVASLNPPGEGPVSSALAPIVADGMDGEDKKRRRRRRRRGRGQGLGGSEGLTREGSPGLEHAISSSNVSESTLHFEDVDEFPDLVAGNRGYLPGEECGGADRATLSGTSLSYSDVIKATWSKASSQSRTQSLTGSCVSGDDEDNASNHTGTSNLSKRARKRRRRREQANKAAEVELAEISLEQQWLQQVGLRKSPTNAPPRGGLITNPATVGEAKVQAAGKAAAGGKKFHQPIAFDIAAMIDAIQKKPAAQAVQPGVGKSGLGGASSKSRRKDCKESTGNVLDSTAPLQKRGKEREIPRAKKPSPLKKVILKEREQRKRLRLLDGDPDTASGISGSKSGGVGIIGGESELSQEALSSKSEGTDEGEVGVTAELSADLSPISQTSPISMSPASPGNSGVSSPSAGSIGRDPVIMKIHSRRFREYCTQILDKEIDQCCTSLLQELVKFQDRMYHKNPVKAKSKRRVVLGLREVTKHLKLKRIKCVVISPNLEKIQSKGGLDEALNTILTMCGLDEALNTILTMCQEQNVPFVFALGRRALGRACAKLVPVSVVGIFNYEGCESKYHSLISLTAAARDAYHEMVQAVEREVAEHPASQASSSIGGVPGLFAAHMGHSRTPSGCSAISFTSSILSEPISENFPHAEPEVDSKGYEIVRDAAGNVVHSQEGTSKRRSPNDIDDGNEADVEDLGEMRRKKRPGKNLNSVRFGSVGSSANREGSDEYEKSKSNTSTKQGNDTARESSDVVGNAEAQVIKATLTQNYSEDIRGVVHDPPASGASGDSRVKTGGSDIGSRHIIDGVAMGSPVSHIDSIHSRSYNLGEAILSQHTSLPSAEAVSGPGSSQTLPHSPRSACNEGLQNTGGTYKDISDNDIVDDDDNDIEDDLRISAVDDDSSDENYEDEDDEEDNDDNDNNEDNDDDEENEEVTGPVLSHQRIIDKERIKSWLESQTTVVPED</sequence>
<feature type="compositionally biased region" description="Pro residues" evidence="1">
    <location>
        <begin position="674"/>
        <end position="696"/>
    </location>
</feature>
<feature type="compositionally biased region" description="Acidic residues" evidence="1">
    <location>
        <begin position="1716"/>
        <end position="1751"/>
    </location>
</feature>
<feature type="compositionally biased region" description="Acidic residues" evidence="1">
    <location>
        <begin position="1505"/>
        <end position="1517"/>
    </location>
</feature>
<keyword evidence="4" id="KW-1185">Reference proteome</keyword>
<dbReference type="GO" id="GO:0003730">
    <property type="term" value="F:mRNA 3'-UTR binding"/>
    <property type="evidence" value="ECO:0007669"/>
    <property type="project" value="TreeGrafter"/>
</dbReference>
<feature type="region of interest" description="Disordered" evidence="1">
    <location>
        <begin position="1206"/>
        <end position="1238"/>
    </location>
</feature>
<feature type="region of interest" description="Disordered" evidence="1">
    <location>
        <begin position="281"/>
        <end position="308"/>
    </location>
</feature>
<dbReference type="InterPro" id="IPR029064">
    <property type="entry name" value="Ribosomal_eL30-like_sf"/>
</dbReference>
<evidence type="ECO:0000313" key="4">
    <source>
        <dbReference type="Proteomes" id="UP001283361"/>
    </source>
</evidence>
<dbReference type="Proteomes" id="UP001283361">
    <property type="component" value="Unassembled WGS sequence"/>
</dbReference>
<feature type="compositionally biased region" description="Polar residues" evidence="1">
    <location>
        <begin position="1555"/>
        <end position="1564"/>
    </location>
</feature>
<feature type="region of interest" description="Disordered" evidence="1">
    <location>
        <begin position="1657"/>
        <end position="1762"/>
    </location>
</feature>
<feature type="region of interest" description="Disordered" evidence="1">
    <location>
        <begin position="355"/>
        <end position="456"/>
    </location>
</feature>
<feature type="compositionally biased region" description="Polar residues" evidence="1">
    <location>
        <begin position="1209"/>
        <end position="1233"/>
    </location>
</feature>
<feature type="compositionally biased region" description="Basic and acidic residues" evidence="1">
    <location>
        <begin position="1545"/>
        <end position="1554"/>
    </location>
</feature>
<feature type="region of interest" description="Disordered" evidence="1">
    <location>
        <begin position="1488"/>
        <end position="1574"/>
    </location>
</feature>
<feature type="compositionally biased region" description="Polar residues" evidence="1">
    <location>
        <begin position="761"/>
        <end position="779"/>
    </location>
</feature>
<feature type="compositionally biased region" description="Polar residues" evidence="1">
    <location>
        <begin position="951"/>
        <end position="966"/>
    </location>
</feature>
<comment type="caution">
    <text evidence="3">The sequence shown here is derived from an EMBL/GenBank/DDBJ whole genome shotgun (WGS) entry which is preliminary data.</text>
</comment>
<evidence type="ECO:0000313" key="3">
    <source>
        <dbReference type="EMBL" id="KAK3705418.1"/>
    </source>
</evidence>
<gene>
    <name evidence="3" type="ORF">RRG08_033996</name>
</gene>
<feature type="compositionally biased region" description="Acidic residues" evidence="1">
    <location>
        <begin position="1696"/>
        <end position="1709"/>
    </location>
</feature>
<dbReference type="Pfam" id="PF01248">
    <property type="entry name" value="Ribosomal_L7Ae"/>
    <property type="match status" value="1"/>
</dbReference>
<feature type="compositionally biased region" description="Polar residues" evidence="1">
    <location>
        <begin position="1529"/>
        <end position="1544"/>
    </location>
</feature>
<feature type="region of interest" description="Disordered" evidence="1">
    <location>
        <begin position="1592"/>
        <end position="1618"/>
    </location>
</feature>
<feature type="region of interest" description="Disordered" evidence="1">
    <location>
        <begin position="816"/>
        <end position="895"/>
    </location>
</feature>
<reference evidence="3" key="1">
    <citation type="journal article" date="2023" name="G3 (Bethesda)">
        <title>A reference genome for the long-term kleptoplast-retaining sea slug Elysia crispata morphotype clarki.</title>
        <authorList>
            <person name="Eastman K.E."/>
            <person name="Pendleton A.L."/>
            <person name="Shaikh M.A."/>
            <person name="Suttiyut T."/>
            <person name="Ogas R."/>
            <person name="Tomko P."/>
            <person name="Gavelis G."/>
            <person name="Widhalm J.R."/>
            <person name="Wisecaver J.H."/>
        </authorList>
    </citation>
    <scope>NUCLEOTIDE SEQUENCE</scope>
    <source>
        <strain evidence="3">ECLA1</strain>
    </source>
</reference>
<feature type="compositionally biased region" description="Polar residues" evidence="1">
    <location>
        <begin position="1107"/>
        <end position="1117"/>
    </location>
</feature>
<feature type="domain" description="Ribosomal protein eL8/eL30/eS12/Gadd45" evidence="2">
    <location>
        <begin position="1285"/>
        <end position="1387"/>
    </location>
</feature>
<dbReference type="GO" id="GO:1990904">
    <property type="term" value="C:ribonucleoprotein complex"/>
    <property type="evidence" value="ECO:0007669"/>
    <property type="project" value="TreeGrafter"/>
</dbReference>
<feature type="compositionally biased region" description="Polar residues" evidence="1">
    <location>
        <begin position="976"/>
        <end position="985"/>
    </location>
</feature>
<feature type="compositionally biased region" description="Low complexity" evidence="1">
    <location>
        <begin position="391"/>
        <end position="407"/>
    </location>
</feature>
<dbReference type="EMBL" id="JAWDGP010007771">
    <property type="protein sequence ID" value="KAK3705418.1"/>
    <property type="molecule type" value="Genomic_DNA"/>
</dbReference>
<feature type="compositionally biased region" description="Basic residues" evidence="1">
    <location>
        <begin position="861"/>
        <end position="871"/>
    </location>
</feature>
<dbReference type="SUPFAM" id="SSF55315">
    <property type="entry name" value="L30e-like"/>
    <property type="match status" value="1"/>
</dbReference>
<dbReference type="PANTHER" id="PTHR13284:SF4">
    <property type="entry name" value="C2H2-TYPE DOMAIN-CONTAINING PROTEIN"/>
    <property type="match status" value="1"/>
</dbReference>
<feature type="region of interest" description="Disordered" evidence="1">
    <location>
        <begin position="729"/>
        <end position="783"/>
    </location>
</feature>
<dbReference type="InterPro" id="IPR004038">
    <property type="entry name" value="Ribosomal_eL8/eL30/eS12/Gad45"/>
</dbReference>
<feature type="region of interest" description="Disordered" evidence="1">
    <location>
        <begin position="663"/>
        <end position="702"/>
    </location>
</feature>
<feature type="region of interest" description="Disordered" evidence="1">
    <location>
        <begin position="1079"/>
        <end position="1174"/>
    </location>
</feature>
<feature type="compositionally biased region" description="Basic residues" evidence="1">
    <location>
        <begin position="986"/>
        <end position="995"/>
    </location>
</feature>
<dbReference type="GO" id="GO:0035368">
    <property type="term" value="F:selenocysteine insertion sequence binding"/>
    <property type="evidence" value="ECO:0007669"/>
    <property type="project" value="InterPro"/>
</dbReference>
<feature type="compositionally biased region" description="Basic and acidic residues" evidence="1">
    <location>
        <begin position="1140"/>
        <end position="1154"/>
    </location>
</feature>
<protein>
    <recommendedName>
        <fullName evidence="2">Ribosomal protein eL8/eL30/eS12/Gadd45 domain-containing protein</fullName>
    </recommendedName>
</protein>
<dbReference type="PANTHER" id="PTHR13284">
    <property type="entry name" value="GH01354P"/>
    <property type="match status" value="1"/>
</dbReference>
<name>A0AAE0XRP0_9GAST</name>
<proteinExistence type="predicted"/>
<evidence type="ECO:0000256" key="1">
    <source>
        <dbReference type="SAM" id="MobiDB-lite"/>
    </source>
</evidence>
<dbReference type="GO" id="GO:0005739">
    <property type="term" value="C:mitochondrion"/>
    <property type="evidence" value="ECO:0007669"/>
    <property type="project" value="TreeGrafter"/>
</dbReference>
<dbReference type="InterPro" id="IPR040051">
    <property type="entry name" value="SECISBP2"/>
</dbReference>
<dbReference type="GO" id="GO:0043021">
    <property type="term" value="F:ribonucleoprotein complex binding"/>
    <property type="evidence" value="ECO:0007669"/>
    <property type="project" value="TreeGrafter"/>
</dbReference>